<name>A0A7H0JZF3_9CORY</name>
<evidence type="ECO:0000256" key="1">
    <source>
        <dbReference type="ARBA" id="ARBA00009981"/>
    </source>
</evidence>
<evidence type="ECO:0000256" key="2">
    <source>
        <dbReference type="RuleBase" id="RU362080"/>
    </source>
</evidence>
<dbReference type="Proteomes" id="UP000516235">
    <property type="component" value="Chromosome"/>
</dbReference>
<dbReference type="InterPro" id="IPR036165">
    <property type="entry name" value="YefM-like_sf"/>
</dbReference>
<comment type="function">
    <text evidence="2">Antitoxin component of a type II toxin-antitoxin (TA) system.</text>
</comment>
<dbReference type="Gene3D" id="3.40.1620.10">
    <property type="entry name" value="YefM-like domain"/>
    <property type="match status" value="1"/>
</dbReference>
<dbReference type="InterPro" id="IPR006442">
    <property type="entry name" value="Antitoxin_Phd/YefM"/>
</dbReference>
<keyword evidence="6" id="KW-1185">Reference proteome</keyword>
<dbReference type="SUPFAM" id="SSF143120">
    <property type="entry name" value="YefM-like"/>
    <property type="match status" value="1"/>
</dbReference>
<sequence>MYKLYTLKFREGGIVGNSGEAIALADLRGRLGETVDRANYAGERVLITRNGKSAAAIVPVEDLLLLEEIEQVADRELLRRARVQDDGTRTRLKELLKRFAEEDAREEAGALTAE</sequence>
<evidence type="ECO:0000313" key="6">
    <source>
        <dbReference type="Proteomes" id="UP000642876"/>
    </source>
</evidence>
<evidence type="ECO:0000313" key="3">
    <source>
        <dbReference type="EMBL" id="MBC3179591.1"/>
    </source>
</evidence>
<dbReference type="Proteomes" id="UP000642876">
    <property type="component" value="Unassembled WGS sequence"/>
</dbReference>
<dbReference type="NCBIfam" id="TIGR01552">
    <property type="entry name" value="phd_fam"/>
    <property type="match status" value="1"/>
</dbReference>
<reference evidence="5 6" key="1">
    <citation type="submission" date="2020-08" db="EMBL/GenBank/DDBJ databases">
        <title>novel species in genus Corynebacterium.</title>
        <authorList>
            <person name="Zhang G."/>
        </authorList>
    </citation>
    <scope>NUCLEOTIDE SEQUENCE [LARGE SCALE GENOMIC DNA]</scope>
    <source>
        <strain evidence="5 6">zg-917</strain>
        <strain evidence="4">Zg-917</strain>
    </source>
</reference>
<dbReference type="KEGG" id="cluj:IAU68_01080"/>
<organism evidence="4 5">
    <name type="scientific">Corynebacterium lujinxingii</name>
    <dbReference type="NCBI Taxonomy" id="2763010"/>
    <lineage>
        <taxon>Bacteria</taxon>
        <taxon>Bacillati</taxon>
        <taxon>Actinomycetota</taxon>
        <taxon>Actinomycetes</taxon>
        <taxon>Mycobacteriales</taxon>
        <taxon>Corynebacteriaceae</taxon>
        <taxon>Corynebacterium</taxon>
    </lineage>
</organism>
<dbReference type="EMBL" id="CP061032">
    <property type="protein sequence ID" value="QNP90419.1"/>
    <property type="molecule type" value="Genomic_DNA"/>
</dbReference>
<evidence type="ECO:0000313" key="4">
    <source>
        <dbReference type="EMBL" id="QNP90419.1"/>
    </source>
</evidence>
<comment type="similarity">
    <text evidence="1 2">Belongs to the phD/YefM antitoxin family.</text>
</comment>
<dbReference type="AlphaFoldDB" id="A0A7H0JZF3"/>
<proteinExistence type="inferred from homology"/>
<dbReference type="EMBL" id="JACMYE010000008">
    <property type="protein sequence ID" value="MBC3179591.1"/>
    <property type="molecule type" value="Genomic_DNA"/>
</dbReference>
<dbReference type="Pfam" id="PF02604">
    <property type="entry name" value="PhdYeFM_antitox"/>
    <property type="match status" value="1"/>
</dbReference>
<gene>
    <name evidence="3" type="ORF">H7348_09800</name>
    <name evidence="4" type="ORF">IAU68_01080</name>
</gene>
<evidence type="ECO:0000313" key="5">
    <source>
        <dbReference type="Proteomes" id="UP000516235"/>
    </source>
</evidence>
<protein>
    <recommendedName>
        <fullName evidence="2">Antitoxin</fullName>
    </recommendedName>
</protein>
<accession>A0A7H0JZF3</accession>